<organism evidence="2 3">
    <name type="scientific">Punica granatum</name>
    <name type="common">Pomegranate</name>
    <dbReference type="NCBI Taxonomy" id="22663"/>
    <lineage>
        <taxon>Eukaryota</taxon>
        <taxon>Viridiplantae</taxon>
        <taxon>Streptophyta</taxon>
        <taxon>Embryophyta</taxon>
        <taxon>Tracheophyta</taxon>
        <taxon>Spermatophyta</taxon>
        <taxon>Magnoliopsida</taxon>
        <taxon>eudicotyledons</taxon>
        <taxon>Gunneridae</taxon>
        <taxon>Pentapetalae</taxon>
        <taxon>rosids</taxon>
        <taxon>malvids</taxon>
        <taxon>Myrtales</taxon>
        <taxon>Lythraceae</taxon>
        <taxon>Punica</taxon>
    </lineage>
</organism>
<proteinExistence type="predicted"/>
<dbReference type="EMBL" id="PGOL01002080">
    <property type="protein sequence ID" value="PKI50816.1"/>
    <property type="molecule type" value="Genomic_DNA"/>
</dbReference>
<protein>
    <submittedName>
        <fullName evidence="2">Uncharacterized protein</fullName>
    </submittedName>
</protein>
<dbReference type="Proteomes" id="UP000233551">
    <property type="component" value="Unassembled WGS sequence"/>
</dbReference>
<evidence type="ECO:0000256" key="1">
    <source>
        <dbReference type="SAM" id="MobiDB-lite"/>
    </source>
</evidence>
<name>A0A2I0J514_PUNGR</name>
<accession>A0A2I0J514</accession>
<gene>
    <name evidence="2" type="ORF">CRG98_028811</name>
</gene>
<comment type="caution">
    <text evidence="2">The sequence shown here is derived from an EMBL/GenBank/DDBJ whole genome shotgun (WGS) entry which is preliminary data.</text>
</comment>
<feature type="region of interest" description="Disordered" evidence="1">
    <location>
        <begin position="78"/>
        <end position="99"/>
    </location>
</feature>
<reference evidence="2 3" key="1">
    <citation type="submission" date="2017-11" db="EMBL/GenBank/DDBJ databases">
        <title>De-novo sequencing of pomegranate (Punica granatum L.) genome.</title>
        <authorList>
            <person name="Akparov Z."/>
            <person name="Amiraslanov A."/>
            <person name="Hajiyeva S."/>
            <person name="Abbasov M."/>
            <person name="Kaur K."/>
            <person name="Hamwieh A."/>
            <person name="Solovyev V."/>
            <person name="Salamov A."/>
            <person name="Braich B."/>
            <person name="Kosarev P."/>
            <person name="Mahmoud A."/>
            <person name="Hajiyev E."/>
            <person name="Babayeva S."/>
            <person name="Izzatullayeva V."/>
            <person name="Mammadov A."/>
            <person name="Mammadov A."/>
            <person name="Sharifova S."/>
            <person name="Ojaghi J."/>
            <person name="Eynullazada K."/>
            <person name="Bayramov B."/>
            <person name="Abdulazimova A."/>
            <person name="Shahmuradov I."/>
        </authorList>
    </citation>
    <scope>NUCLEOTIDE SEQUENCE [LARGE SCALE GENOMIC DNA]</scope>
    <source>
        <strain evidence="3">cv. AG2017</strain>
        <tissue evidence="2">Leaf</tissue>
    </source>
</reference>
<keyword evidence="3" id="KW-1185">Reference proteome</keyword>
<evidence type="ECO:0000313" key="2">
    <source>
        <dbReference type="EMBL" id="PKI50816.1"/>
    </source>
</evidence>
<evidence type="ECO:0000313" key="3">
    <source>
        <dbReference type="Proteomes" id="UP000233551"/>
    </source>
</evidence>
<sequence length="99" mass="10749">MKGRGCRDHQRPLCVLATSIEGSWLPIGVHSPRIDRGLQLGVASILRGYRRPRWKATPTPRSTGNSKSELLIDLRAGIVDPPSRSPVPTEDVGDLGIAD</sequence>
<dbReference type="AlphaFoldDB" id="A0A2I0J514"/>